<evidence type="ECO:0008006" key="6">
    <source>
        <dbReference type="Google" id="ProtNLM"/>
    </source>
</evidence>
<dbReference type="GO" id="GO:0005524">
    <property type="term" value="F:ATP binding"/>
    <property type="evidence" value="ECO:0007669"/>
    <property type="project" value="UniProtKB-KW"/>
</dbReference>
<reference evidence="5" key="1">
    <citation type="journal article" date="2019" name="Sci. Rep.">
        <title>Draft genome of Tanacetum cinerariifolium, the natural source of mosquito coil.</title>
        <authorList>
            <person name="Yamashiro T."/>
            <person name="Shiraishi A."/>
            <person name="Satake H."/>
            <person name="Nakayama K."/>
        </authorList>
    </citation>
    <scope>NUCLEOTIDE SEQUENCE</scope>
</reference>
<dbReference type="GO" id="GO:0007076">
    <property type="term" value="P:mitotic chromosome condensation"/>
    <property type="evidence" value="ECO:0007669"/>
    <property type="project" value="TreeGrafter"/>
</dbReference>
<dbReference type="Gene3D" id="3.40.50.300">
    <property type="entry name" value="P-loop containing nucleotide triphosphate hydrolases"/>
    <property type="match status" value="1"/>
</dbReference>
<keyword evidence="2" id="KW-0067">ATP-binding</keyword>
<dbReference type="AlphaFoldDB" id="A0A699IG10"/>
<dbReference type="PANTHER" id="PTHR18937:SF172">
    <property type="entry name" value="STRUCTURAL MAINTENANCE OF CHROMOSOMES PROTEIN"/>
    <property type="match status" value="1"/>
</dbReference>
<evidence type="ECO:0000256" key="3">
    <source>
        <dbReference type="ARBA" id="ARBA00023242"/>
    </source>
</evidence>
<keyword evidence="4" id="KW-0175">Coiled coil</keyword>
<protein>
    <recommendedName>
        <fullName evidence="6">Zinc finger, CCHC-type</fullName>
    </recommendedName>
</protein>
<feature type="coiled-coil region" evidence="4">
    <location>
        <begin position="74"/>
        <end position="154"/>
    </location>
</feature>
<accession>A0A699IG10</accession>
<evidence type="ECO:0000256" key="1">
    <source>
        <dbReference type="ARBA" id="ARBA00022741"/>
    </source>
</evidence>
<dbReference type="CDD" id="cd09272">
    <property type="entry name" value="RNase_HI_RT_Ty1"/>
    <property type="match status" value="1"/>
</dbReference>
<dbReference type="InterPro" id="IPR027417">
    <property type="entry name" value="P-loop_NTPase"/>
</dbReference>
<evidence type="ECO:0000256" key="4">
    <source>
        <dbReference type="SAM" id="Coils"/>
    </source>
</evidence>
<dbReference type="EMBL" id="BKCJ010288173">
    <property type="protein sequence ID" value="GEZ51375.1"/>
    <property type="molecule type" value="Genomic_DNA"/>
</dbReference>
<keyword evidence="3" id="KW-0539">Nucleus</keyword>
<dbReference type="GO" id="GO:0000796">
    <property type="term" value="C:condensin complex"/>
    <property type="evidence" value="ECO:0007669"/>
    <property type="project" value="TreeGrafter"/>
</dbReference>
<comment type="caution">
    <text evidence="5">The sequence shown here is derived from an EMBL/GenBank/DDBJ whole genome shotgun (WGS) entry which is preliminary data.</text>
</comment>
<evidence type="ECO:0000256" key="2">
    <source>
        <dbReference type="ARBA" id="ARBA00022840"/>
    </source>
</evidence>
<sequence>STEISRHEVQMETGDTRTNELRNEIEKSNKEKDRVIAQEKILVSTLTEINQRILKVDDMYKTTQQLIDQHKGVLGKARSDYENLKKTVNELQASEIDVVDKLQDMKRMLEELEMKSNDYKKKLEALNTAFSKHMEHYREKLSKYNERVEELTLVTKERDETKKHYDGWRKKRLEEFMAGFNVISLKLKEVYQMITLGGDAELELVDSLDPFSEGVVFSVRPPKKSWKNIGNLSGGECYSDASWITNSKDHTSTTGWIFLLGEGTISWASKKQTCVTDSTMKSEFVALATAGKEAEWLRNLIYEIPLWLKPIYPISMHCDSVATLAKAYSQI</sequence>
<dbReference type="SUPFAM" id="SSF52540">
    <property type="entry name" value="P-loop containing nucleoside triphosphate hydrolases"/>
    <property type="match status" value="1"/>
</dbReference>
<gene>
    <name evidence="5" type="ORF">Tci_523348</name>
</gene>
<organism evidence="5">
    <name type="scientific">Tanacetum cinerariifolium</name>
    <name type="common">Dalmatian daisy</name>
    <name type="synonym">Chrysanthemum cinerariifolium</name>
    <dbReference type="NCBI Taxonomy" id="118510"/>
    <lineage>
        <taxon>Eukaryota</taxon>
        <taxon>Viridiplantae</taxon>
        <taxon>Streptophyta</taxon>
        <taxon>Embryophyta</taxon>
        <taxon>Tracheophyta</taxon>
        <taxon>Spermatophyta</taxon>
        <taxon>Magnoliopsida</taxon>
        <taxon>eudicotyledons</taxon>
        <taxon>Gunneridae</taxon>
        <taxon>Pentapetalae</taxon>
        <taxon>asterids</taxon>
        <taxon>campanulids</taxon>
        <taxon>Asterales</taxon>
        <taxon>Asteraceae</taxon>
        <taxon>Asteroideae</taxon>
        <taxon>Anthemideae</taxon>
        <taxon>Anthemidinae</taxon>
        <taxon>Tanacetum</taxon>
    </lineage>
</organism>
<dbReference type="PANTHER" id="PTHR18937">
    <property type="entry name" value="STRUCTURAL MAINTENANCE OF CHROMOSOMES SMC FAMILY MEMBER"/>
    <property type="match status" value="1"/>
</dbReference>
<keyword evidence="1" id="KW-0547">Nucleotide-binding</keyword>
<evidence type="ECO:0000313" key="5">
    <source>
        <dbReference type="EMBL" id="GEZ51375.1"/>
    </source>
</evidence>
<proteinExistence type="predicted"/>
<feature type="non-terminal residue" evidence="5">
    <location>
        <position position="1"/>
    </location>
</feature>
<name>A0A699IG10_TANCI</name>